<reference evidence="6" key="1">
    <citation type="journal article" date="2019" name="Int. J. Syst. Evol. Microbiol.">
        <title>The Global Catalogue of Microorganisms (GCM) 10K type strain sequencing project: providing services to taxonomists for standard genome sequencing and annotation.</title>
        <authorList>
            <consortium name="The Broad Institute Genomics Platform"/>
            <consortium name="The Broad Institute Genome Sequencing Center for Infectious Disease"/>
            <person name="Wu L."/>
            <person name="Ma J."/>
        </authorList>
    </citation>
    <scope>NUCLEOTIDE SEQUENCE [LARGE SCALE GENOMIC DNA]</scope>
    <source>
        <strain evidence="6">CGMCC 1.12371</strain>
    </source>
</reference>
<keyword evidence="3" id="KW-0443">Lipid metabolism</keyword>
<keyword evidence="6" id="KW-1185">Reference proteome</keyword>
<sequence length="648" mass="71551">MPSSERSTGRQSDTWDLNPRTTLPRLLAANARVMPQGVAFREKDRGIWQETTWQTAFEKTLRCAAGLQALGLQKGQTVLVLGDNRPHLYLGMLAVGMLGGFATPVYPDATPDEILHVVNSVHVQFVLAEDQEQVDKALDLRERGAPLQHIVYDNPRGLSKYTAPGLVSWEALQAAGGARLNEAQDLGQRLTDLAQPDDPAVLIHSSGTTGKPKGVALSHFNVLSGVANAFQAESFDFGENILAYLPMAWVGDFAITMGAGVGLHFTINIPERPETVLHNLREIAPTYYLAAPRSWDNMLTQVQVRMEDSTWLKKTLYDFFMANAIACEKRKLAGQAPTPLQQVLRPLGEWLVTGPIKDQLGMSRLRNAFTGGEAIGEDTFVFYRALGVRLRQLYGQTESSAFNAMQAPDEVRLHTVGRPLPGVEVKISDSGEILIRSGSVFAGYHLNEQATADTLEDGWLHTGDAGYLEPDGQLVVLGRLSEVVYTAHNERYIPNYIENRLKFSPFVKDVAVLGKGRETLAAIVCIDKEPVGHWAEVRGISYISYADLSQKPEVIELLTQAVRHVNTTLPEGLKLRHFVSLHKEFDADDGEITRTRKLRRNVVEERYAPIIDAIYSGQKDVTMRAQITYETGETGVTERLLTVTAVGA</sequence>
<evidence type="ECO:0000259" key="4">
    <source>
        <dbReference type="Pfam" id="PF00501"/>
    </source>
</evidence>
<dbReference type="Gene3D" id="3.40.50.12780">
    <property type="entry name" value="N-terminal domain of ligase-like"/>
    <property type="match status" value="1"/>
</dbReference>
<name>A0ABW2QN58_9BURK</name>
<keyword evidence="2" id="KW-0276">Fatty acid metabolism</keyword>
<feature type="domain" description="AMP-dependent synthetase/ligase" evidence="4">
    <location>
        <begin position="29"/>
        <end position="445"/>
    </location>
</feature>
<dbReference type="EMBL" id="JBHTCA010000007">
    <property type="protein sequence ID" value="MFC7409627.1"/>
    <property type="molecule type" value="Genomic_DNA"/>
</dbReference>
<evidence type="ECO:0000256" key="2">
    <source>
        <dbReference type="ARBA" id="ARBA00022832"/>
    </source>
</evidence>
<dbReference type="RefSeq" id="WP_382223581.1">
    <property type="nucleotide sequence ID" value="NZ_JBHTCA010000007.1"/>
</dbReference>
<dbReference type="Proteomes" id="UP001596501">
    <property type="component" value="Unassembled WGS sequence"/>
</dbReference>
<gene>
    <name evidence="5" type="ORF">ACFQPB_12215</name>
</gene>
<accession>A0ABW2QN58</accession>
<dbReference type="Pfam" id="PF00501">
    <property type="entry name" value="AMP-binding"/>
    <property type="match status" value="1"/>
</dbReference>
<dbReference type="Pfam" id="PF23562">
    <property type="entry name" value="AMP-binding_C_3"/>
    <property type="match status" value="1"/>
</dbReference>
<evidence type="ECO:0000256" key="1">
    <source>
        <dbReference type="ARBA" id="ARBA00022598"/>
    </source>
</evidence>
<protein>
    <submittedName>
        <fullName evidence="5">AMP-dependent synthetase/ligase</fullName>
    </submittedName>
</protein>
<dbReference type="PANTHER" id="PTHR43272">
    <property type="entry name" value="LONG-CHAIN-FATTY-ACID--COA LIGASE"/>
    <property type="match status" value="1"/>
</dbReference>
<keyword evidence="1" id="KW-0436">Ligase</keyword>
<comment type="caution">
    <text evidence="5">The sequence shown here is derived from an EMBL/GenBank/DDBJ whole genome shotgun (WGS) entry which is preliminary data.</text>
</comment>
<dbReference type="PANTHER" id="PTHR43272:SF32">
    <property type="entry name" value="AMP-DEPENDENT SYNTHETASE_LIGASE DOMAIN-CONTAINING PROTEIN"/>
    <property type="match status" value="1"/>
</dbReference>
<organism evidence="5 6">
    <name type="scientific">Hydrogenophaga atypica</name>
    <dbReference type="NCBI Taxonomy" id="249409"/>
    <lineage>
        <taxon>Bacteria</taxon>
        <taxon>Pseudomonadati</taxon>
        <taxon>Pseudomonadota</taxon>
        <taxon>Betaproteobacteria</taxon>
        <taxon>Burkholderiales</taxon>
        <taxon>Comamonadaceae</taxon>
        <taxon>Hydrogenophaga</taxon>
    </lineage>
</organism>
<dbReference type="InterPro" id="IPR020845">
    <property type="entry name" value="AMP-binding_CS"/>
</dbReference>
<evidence type="ECO:0000256" key="3">
    <source>
        <dbReference type="ARBA" id="ARBA00023098"/>
    </source>
</evidence>
<evidence type="ECO:0000313" key="5">
    <source>
        <dbReference type="EMBL" id="MFC7409627.1"/>
    </source>
</evidence>
<proteinExistence type="predicted"/>
<dbReference type="InterPro" id="IPR042099">
    <property type="entry name" value="ANL_N_sf"/>
</dbReference>
<evidence type="ECO:0000313" key="6">
    <source>
        <dbReference type="Proteomes" id="UP001596501"/>
    </source>
</evidence>
<dbReference type="InterPro" id="IPR000873">
    <property type="entry name" value="AMP-dep_synth/lig_dom"/>
</dbReference>
<dbReference type="SUPFAM" id="SSF56801">
    <property type="entry name" value="Acetyl-CoA synthetase-like"/>
    <property type="match status" value="1"/>
</dbReference>
<dbReference type="PROSITE" id="PS00455">
    <property type="entry name" value="AMP_BINDING"/>
    <property type="match status" value="1"/>
</dbReference>